<comment type="subcellular location">
    <subcellularLocation>
        <location evidence="1">Secreted</location>
    </subcellularLocation>
</comment>
<evidence type="ECO:0000259" key="3">
    <source>
        <dbReference type="PROSITE" id="PS51677"/>
    </source>
</evidence>
<evidence type="ECO:0000313" key="5">
    <source>
        <dbReference type="Proteomes" id="UP001204445"/>
    </source>
</evidence>
<dbReference type="InterPro" id="IPR002509">
    <property type="entry name" value="NODB_dom"/>
</dbReference>
<dbReference type="EMBL" id="JANUCT010000020">
    <property type="protein sequence ID" value="MCS3904322.1"/>
    <property type="molecule type" value="Genomic_DNA"/>
</dbReference>
<gene>
    <name evidence="4" type="ORF">J2T55_002358</name>
</gene>
<reference evidence="4" key="1">
    <citation type="submission" date="2022-08" db="EMBL/GenBank/DDBJ databases">
        <title>Genomic Encyclopedia of Type Strains, Phase III (KMG-III): the genomes of soil and plant-associated and newly described type strains.</title>
        <authorList>
            <person name="Whitman W."/>
        </authorList>
    </citation>
    <scope>NUCLEOTIDE SEQUENCE</scope>
    <source>
        <strain evidence="4">HMT 1</strain>
    </source>
</reference>
<dbReference type="PROSITE" id="PS51677">
    <property type="entry name" value="NODB"/>
    <property type="match status" value="1"/>
</dbReference>
<keyword evidence="5" id="KW-1185">Reference proteome</keyword>
<dbReference type="PANTHER" id="PTHR34216">
    <property type="match status" value="1"/>
</dbReference>
<keyword evidence="2" id="KW-0732">Signal</keyword>
<dbReference type="SUPFAM" id="SSF88713">
    <property type="entry name" value="Glycoside hydrolase/deacetylase"/>
    <property type="match status" value="1"/>
</dbReference>
<dbReference type="InterPro" id="IPR051398">
    <property type="entry name" value="Polysacch_Deacetylase"/>
</dbReference>
<name>A0AAE3HP02_9GAMM</name>
<feature type="domain" description="NodB homology" evidence="3">
    <location>
        <begin position="84"/>
        <end position="333"/>
    </location>
</feature>
<dbReference type="GO" id="GO:0005975">
    <property type="term" value="P:carbohydrate metabolic process"/>
    <property type="evidence" value="ECO:0007669"/>
    <property type="project" value="InterPro"/>
</dbReference>
<evidence type="ECO:0000256" key="1">
    <source>
        <dbReference type="ARBA" id="ARBA00004613"/>
    </source>
</evidence>
<dbReference type="CDD" id="cd10918">
    <property type="entry name" value="CE4_NodB_like_5s_6s"/>
    <property type="match status" value="1"/>
</dbReference>
<comment type="caution">
    <text evidence="4">The sequence shown here is derived from an EMBL/GenBank/DDBJ whole genome shotgun (WGS) entry which is preliminary data.</text>
</comment>
<accession>A0AAE3HP02</accession>
<dbReference type="Proteomes" id="UP001204445">
    <property type="component" value="Unassembled WGS sequence"/>
</dbReference>
<dbReference type="Gene3D" id="3.20.20.370">
    <property type="entry name" value="Glycoside hydrolase/deacetylase"/>
    <property type="match status" value="1"/>
</dbReference>
<dbReference type="PANTHER" id="PTHR34216:SF3">
    <property type="entry name" value="POLY-BETA-1,6-N-ACETYL-D-GLUCOSAMINE N-DEACETYLASE"/>
    <property type="match status" value="1"/>
</dbReference>
<evidence type="ECO:0000256" key="2">
    <source>
        <dbReference type="ARBA" id="ARBA00022729"/>
    </source>
</evidence>
<sequence length="333" mass="37967">MPERIKGRIIRAACSMGGYRLARLLTRNHPRVLMYHRFSALEESGKVSAATFERQVIELKKNCNVRSLSDLFKLVREGNPLPPNTIAITVDDGYDDFYRIAYPILKRYGLPATIYITTDFIDGELWLWPDKITYILNNTSSDKTTLRLADGSEMVLSLLTAADRSGTWSRLIDHCLTLGEQDRWSFIENLGRDLAVDVDAKPPTTHAPMSWTAVREISENGIEIGAHTRSHPVLSRLNRDRLREEIHGSKKQLEDIIGKSVTDFCYPNGQPADYNDEVKRMVIDCGYSSATVAFHDKHVWKDPFEIRRYGVGADPVQFRKAIYGIEYLSDRLQ</sequence>
<evidence type="ECO:0000313" key="4">
    <source>
        <dbReference type="EMBL" id="MCS3904322.1"/>
    </source>
</evidence>
<organism evidence="4 5">
    <name type="scientific">Methylohalomonas lacus</name>
    <dbReference type="NCBI Taxonomy" id="398773"/>
    <lineage>
        <taxon>Bacteria</taxon>
        <taxon>Pseudomonadati</taxon>
        <taxon>Pseudomonadota</taxon>
        <taxon>Gammaproteobacteria</taxon>
        <taxon>Methylohalomonadales</taxon>
        <taxon>Methylohalomonadaceae</taxon>
        <taxon>Methylohalomonas</taxon>
    </lineage>
</organism>
<dbReference type="InterPro" id="IPR011330">
    <property type="entry name" value="Glyco_hydro/deAcase_b/a-brl"/>
</dbReference>
<dbReference type="GO" id="GO:0016810">
    <property type="term" value="F:hydrolase activity, acting on carbon-nitrogen (but not peptide) bonds"/>
    <property type="evidence" value="ECO:0007669"/>
    <property type="project" value="InterPro"/>
</dbReference>
<dbReference type="AlphaFoldDB" id="A0AAE3HP02"/>
<dbReference type="Pfam" id="PF01522">
    <property type="entry name" value="Polysacc_deac_1"/>
    <property type="match status" value="2"/>
</dbReference>
<dbReference type="GO" id="GO:0005576">
    <property type="term" value="C:extracellular region"/>
    <property type="evidence" value="ECO:0007669"/>
    <property type="project" value="UniProtKB-SubCell"/>
</dbReference>
<dbReference type="RefSeq" id="WP_259057033.1">
    <property type="nucleotide sequence ID" value="NZ_JANUCT010000020.1"/>
</dbReference>
<proteinExistence type="predicted"/>
<protein>
    <submittedName>
        <fullName evidence="4">Peptidoglycan/xylan/chitin deacetylase (PgdA/CDA1 family)</fullName>
    </submittedName>
</protein>